<dbReference type="AlphaFoldDB" id="A0A2A6B8W1"/>
<dbReference type="EnsemblMetazoa" id="PPA28130.1">
    <property type="protein sequence ID" value="PPA28130.1"/>
    <property type="gene ID" value="WBGene00117684"/>
</dbReference>
<accession>A0A8R1YJI7</accession>
<gene>
    <name evidence="1" type="primary">WBGene00117684</name>
</gene>
<sequence>MHSALFLYGPPLFSPIPRSPLFTMSPHRTIFLLAVSLVATVISDNLKTWDLDKCEKQYTPMLKGEGVKMKGNEFTCKSKEYKVRFKETSSGNAIEADSFQCKEDLDHEGFYLYAVTKDKTYLLKKSASVITCFDAGWKTIHTIVACVLGGLILLCCCGGCIIFGIRQKKAAAAVAEAGTPAGPPGAYPQQPSSVQNPIANWLSSRGETFSAMVHLIRWLLPLLLFFHSYAENDHEQENRDKEEMDKLRGTNTSKAAAMLMAKHCTSQWNCDRLRYSEEKEFEPRIGCVPNFRFVIVKSNGTIKYRRGISCFGDYGPRGSRNMYGDPTTKIGCVLRGPIPWWATCAVSLPLTVLAHSLFVFGVVRLARFVNKKDAEEIEELKWRKGLENY</sequence>
<organism evidence="1 2">
    <name type="scientific">Pristionchus pacificus</name>
    <name type="common">Parasitic nematode worm</name>
    <dbReference type="NCBI Taxonomy" id="54126"/>
    <lineage>
        <taxon>Eukaryota</taxon>
        <taxon>Metazoa</taxon>
        <taxon>Ecdysozoa</taxon>
        <taxon>Nematoda</taxon>
        <taxon>Chromadorea</taxon>
        <taxon>Rhabditida</taxon>
        <taxon>Rhabditina</taxon>
        <taxon>Diplogasteromorpha</taxon>
        <taxon>Diplogasteroidea</taxon>
        <taxon>Neodiplogasteridae</taxon>
        <taxon>Pristionchus</taxon>
    </lineage>
</organism>
<evidence type="ECO:0000313" key="1">
    <source>
        <dbReference type="EnsemblMetazoa" id="PPA28130.1"/>
    </source>
</evidence>
<reference evidence="2" key="1">
    <citation type="journal article" date="2008" name="Nat. Genet.">
        <title>The Pristionchus pacificus genome provides a unique perspective on nematode lifestyle and parasitism.</title>
        <authorList>
            <person name="Dieterich C."/>
            <person name="Clifton S.W."/>
            <person name="Schuster L.N."/>
            <person name="Chinwalla A."/>
            <person name="Delehaunty K."/>
            <person name="Dinkelacker I."/>
            <person name="Fulton L."/>
            <person name="Fulton R."/>
            <person name="Godfrey J."/>
            <person name="Minx P."/>
            <person name="Mitreva M."/>
            <person name="Roeseler W."/>
            <person name="Tian H."/>
            <person name="Witte H."/>
            <person name="Yang S.P."/>
            <person name="Wilson R.K."/>
            <person name="Sommer R.J."/>
        </authorList>
    </citation>
    <scope>NUCLEOTIDE SEQUENCE [LARGE SCALE GENOMIC DNA]</scope>
    <source>
        <strain evidence="2">PS312</strain>
    </source>
</reference>
<protein>
    <submittedName>
        <fullName evidence="1">Uncharacterized protein</fullName>
    </submittedName>
</protein>
<accession>A0A2A6B8W1</accession>
<proteinExistence type="predicted"/>
<evidence type="ECO:0000313" key="2">
    <source>
        <dbReference type="Proteomes" id="UP000005239"/>
    </source>
</evidence>
<keyword evidence="2" id="KW-1185">Reference proteome</keyword>
<name>A0A2A6B8W1_PRIPA</name>
<reference evidence="1" key="2">
    <citation type="submission" date="2022-06" db="UniProtKB">
        <authorList>
            <consortium name="EnsemblMetazoa"/>
        </authorList>
    </citation>
    <scope>IDENTIFICATION</scope>
    <source>
        <strain evidence="1">PS312</strain>
    </source>
</reference>
<dbReference type="Proteomes" id="UP000005239">
    <property type="component" value="Unassembled WGS sequence"/>
</dbReference>